<comment type="caution">
    <text evidence="3">The sequence shown here is derived from an EMBL/GenBank/DDBJ whole genome shotgun (WGS) entry which is preliminary data.</text>
</comment>
<proteinExistence type="predicted"/>
<reference evidence="3" key="2">
    <citation type="journal article" date="2022" name="Microbiol. Resour. Announc.">
        <title>Whole-Genome Sequence of Entomortierella parvispora E1425, a Mucoromycotan Fungus Associated with Burkholderiaceae-Related Endosymbiotic Bacteria.</title>
        <authorList>
            <person name="Herlambang A."/>
            <person name="Guo Y."/>
            <person name="Takashima Y."/>
            <person name="Narisawa K."/>
            <person name="Ohta H."/>
            <person name="Nishizawa T."/>
        </authorList>
    </citation>
    <scope>NUCLEOTIDE SEQUENCE</scope>
    <source>
        <strain evidence="3">E1425</strain>
    </source>
</reference>
<dbReference type="EMBL" id="BQFW01000014">
    <property type="protein sequence ID" value="GJJ78314.1"/>
    <property type="molecule type" value="Genomic_DNA"/>
</dbReference>
<keyword evidence="4" id="KW-1185">Reference proteome</keyword>
<evidence type="ECO:0000259" key="2">
    <source>
        <dbReference type="PROSITE" id="PS50879"/>
    </source>
</evidence>
<dbReference type="InterPro" id="IPR012337">
    <property type="entry name" value="RNaseH-like_sf"/>
</dbReference>
<dbReference type="SUPFAM" id="SSF53098">
    <property type="entry name" value="Ribonuclease H-like"/>
    <property type="match status" value="1"/>
</dbReference>
<dbReference type="AlphaFoldDB" id="A0A9P3HKC0"/>
<evidence type="ECO:0000313" key="4">
    <source>
        <dbReference type="Proteomes" id="UP000827284"/>
    </source>
</evidence>
<evidence type="ECO:0000256" key="1">
    <source>
        <dbReference type="SAM" id="MobiDB-lite"/>
    </source>
</evidence>
<feature type="region of interest" description="Disordered" evidence="1">
    <location>
        <begin position="259"/>
        <end position="289"/>
    </location>
</feature>
<gene>
    <name evidence="3" type="ORF">EMPS_10673</name>
</gene>
<name>A0A9P3HKC0_9FUNG</name>
<dbReference type="InterPro" id="IPR036397">
    <property type="entry name" value="RNaseH_sf"/>
</dbReference>
<dbReference type="InterPro" id="IPR002156">
    <property type="entry name" value="RNaseH_domain"/>
</dbReference>
<feature type="compositionally biased region" description="Polar residues" evidence="1">
    <location>
        <begin position="278"/>
        <end position="287"/>
    </location>
</feature>
<dbReference type="Proteomes" id="UP000827284">
    <property type="component" value="Unassembled WGS sequence"/>
</dbReference>
<dbReference type="GO" id="GO:0004523">
    <property type="term" value="F:RNA-DNA hybrid ribonuclease activity"/>
    <property type="evidence" value="ECO:0007669"/>
    <property type="project" value="InterPro"/>
</dbReference>
<dbReference type="GO" id="GO:0003676">
    <property type="term" value="F:nucleic acid binding"/>
    <property type="evidence" value="ECO:0007669"/>
    <property type="project" value="InterPro"/>
</dbReference>
<accession>A0A9P3HKC0</accession>
<protein>
    <recommendedName>
        <fullName evidence="2">RNase H type-1 domain-containing protein</fullName>
    </recommendedName>
</protein>
<reference evidence="3" key="1">
    <citation type="submission" date="2021-11" db="EMBL/GenBank/DDBJ databases">
        <authorList>
            <person name="Herlambang A."/>
            <person name="Guo Y."/>
            <person name="Takashima Y."/>
            <person name="Nishizawa T."/>
        </authorList>
    </citation>
    <scope>NUCLEOTIDE SEQUENCE</scope>
    <source>
        <strain evidence="3">E1425</strain>
    </source>
</reference>
<dbReference type="OrthoDB" id="2386076at2759"/>
<dbReference type="PROSITE" id="PS50879">
    <property type="entry name" value="RNASE_H_1"/>
    <property type="match status" value="1"/>
</dbReference>
<sequence length="309" mass="35137">MGLIAAIVATPPRQDILVRLDNEGVVTLYNDLVLNRHKTLPRKRQRASHACLWAVLATVVAERVGRTAVQWIRGNSGEKGNVMADAIATNAVEQDTTLWHTDFSTQNDITFTASYHGQQLELYLRQFLKQQTTIRQHQTWTAQKRVKRSISDLSDVEWRSGLSIIHDKRPVHTFFSSRGDTSRRTQHIKKLHGILPTLTVMQARHPDIYADALCCLCHAAPEDDDHVWTCPNSYSQQQLIWEDAMASIPKWGRAAVRKTNEDADTRHRKNKPVHPTLQPRNDSNGTNHRTRSCGHHLTLLFMTCPPSNP</sequence>
<organism evidence="3 4">
    <name type="scientific">Entomortierella parvispora</name>
    <dbReference type="NCBI Taxonomy" id="205924"/>
    <lineage>
        <taxon>Eukaryota</taxon>
        <taxon>Fungi</taxon>
        <taxon>Fungi incertae sedis</taxon>
        <taxon>Mucoromycota</taxon>
        <taxon>Mortierellomycotina</taxon>
        <taxon>Mortierellomycetes</taxon>
        <taxon>Mortierellales</taxon>
        <taxon>Mortierellaceae</taxon>
        <taxon>Entomortierella</taxon>
    </lineage>
</organism>
<dbReference type="Gene3D" id="3.30.420.10">
    <property type="entry name" value="Ribonuclease H-like superfamily/Ribonuclease H"/>
    <property type="match status" value="1"/>
</dbReference>
<evidence type="ECO:0000313" key="3">
    <source>
        <dbReference type="EMBL" id="GJJ78314.1"/>
    </source>
</evidence>
<feature type="domain" description="RNase H type-1" evidence="2">
    <location>
        <begin position="1"/>
        <end position="93"/>
    </location>
</feature>